<dbReference type="InterPro" id="IPR023373">
    <property type="entry name" value="YmcC_sf"/>
</dbReference>
<dbReference type="Gene3D" id="2.40.360.10">
    <property type="entry name" value="YmcC-like"/>
    <property type="match status" value="1"/>
</dbReference>
<dbReference type="STRING" id="1123755.SAMN05444714_2506"/>
<evidence type="ECO:0000256" key="1">
    <source>
        <dbReference type="SAM" id="SignalP"/>
    </source>
</evidence>
<dbReference type="InterPro" id="IPR021308">
    <property type="entry name" value="GfcB"/>
</dbReference>
<dbReference type="AlphaFoldDB" id="A0A1I6MWS9"/>
<feature type="signal peptide" evidence="1">
    <location>
        <begin position="1"/>
        <end position="20"/>
    </location>
</feature>
<evidence type="ECO:0000313" key="3">
    <source>
        <dbReference type="Proteomes" id="UP000198926"/>
    </source>
</evidence>
<dbReference type="PROSITE" id="PS51257">
    <property type="entry name" value="PROKAR_LIPOPROTEIN"/>
    <property type="match status" value="1"/>
</dbReference>
<proteinExistence type="predicted"/>
<feature type="chain" id="PRO_5011717057" evidence="1">
    <location>
        <begin position="21"/>
        <end position="217"/>
    </location>
</feature>
<dbReference type="Pfam" id="PF11102">
    <property type="entry name" value="YjbF"/>
    <property type="match status" value="1"/>
</dbReference>
<accession>A0A1I6MWS9</accession>
<dbReference type="RefSeq" id="WP_090208963.1">
    <property type="nucleotide sequence ID" value="NZ_FOZM01000002.1"/>
</dbReference>
<dbReference type="OrthoDB" id="6237231at2"/>
<keyword evidence="1" id="KW-0732">Signal</keyword>
<dbReference type="SUPFAM" id="SSF159270">
    <property type="entry name" value="YmcC-like"/>
    <property type="match status" value="1"/>
</dbReference>
<gene>
    <name evidence="2" type="ORF">SAMN05444714_2506</name>
</gene>
<dbReference type="Proteomes" id="UP000198926">
    <property type="component" value="Unassembled WGS sequence"/>
</dbReference>
<reference evidence="2 3" key="1">
    <citation type="submission" date="2016-10" db="EMBL/GenBank/DDBJ databases">
        <authorList>
            <person name="de Groot N.N."/>
        </authorList>
    </citation>
    <scope>NUCLEOTIDE SEQUENCE [LARGE SCALE GENOMIC DNA]</scope>
    <source>
        <strain evidence="2 3">DSM 29433</strain>
    </source>
</reference>
<organism evidence="2 3">
    <name type="scientific">Yoonia litorea</name>
    <dbReference type="NCBI Taxonomy" id="1123755"/>
    <lineage>
        <taxon>Bacteria</taxon>
        <taxon>Pseudomonadati</taxon>
        <taxon>Pseudomonadota</taxon>
        <taxon>Alphaproteobacteria</taxon>
        <taxon>Rhodobacterales</taxon>
        <taxon>Paracoccaceae</taxon>
        <taxon>Yoonia</taxon>
    </lineage>
</organism>
<sequence>MRLTVAAITAAALTLLSACSDPQGSSVISRVTGMMLGMTQDDATSRTGLQVSAEEILANPGRYVRVNVRDLGVADTMVAAADNNGRVTWAGGTGISVTLDQGVVVATRGLPRDLMGSDASATLASLRNGRGNHVRTHDFLSDQDQIQSVVLQCRVEAKGSDEITRLGARLSTTRVEERCTSDGLSLTNVYWLNQSGRILRSLQAVSPDAGYLQIDAF</sequence>
<evidence type="ECO:0000313" key="2">
    <source>
        <dbReference type="EMBL" id="SFS20165.1"/>
    </source>
</evidence>
<keyword evidence="3" id="KW-1185">Reference proteome</keyword>
<protein>
    <submittedName>
        <fullName evidence="2">Group 4 capsule polysaccharide lipoprotein gfcB, YjbF</fullName>
    </submittedName>
</protein>
<dbReference type="EMBL" id="FOZM01000002">
    <property type="protein sequence ID" value="SFS20165.1"/>
    <property type="molecule type" value="Genomic_DNA"/>
</dbReference>
<keyword evidence="2" id="KW-0449">Lipoprotein</keyword>
<name>A0A1I6MWS9_9RHOB</name>